<gene>
    <name evidence="12" type="ORF">IWQ60_005678</name>
</gene>
<evidence type="ECO:0000256" key="5">
    <source>
        <dbReference type="ARBA" id="ARBA00017036"/>
    </source>
</evidence>
<organism evidence="12 13">
    <name type="scientific">Tieghemiomyces parasiticus</name>
    <dbReference type="NCBI Taxonomy" id="78921"/>
    <lineage>
        <taxon>Eukaryota</taxon>
        <taxon>Fungi</taxon>
        <taxon>Fungi incertae sedis</taxon>
        <taxon>Zoopagomycota</taxon>
        <taxon>Kickxellomycotina</taxon>
        <taxon>Dimargaritomycetes</taxon>
        <taxon>Dimargaritales</taxon>
        <taxon>Dimargaritaceae</taxon>
        <taxon>Tieghemiomyces</taxon>
    </lineage>
</organism>
<feature type="compositionally biased region" description="Acidic residues" evidence="10">
    <location>
        <begin position="269"/>
        <end position="284"/>
    </location>
</feature>
<evidence type="ECO:0000256" key="6">
    <source>
        <dbReference type="ARBA" id="ARBA00022448"/>
    </source>
</evidence>
<evidence type="ECO:0000256" key="9">
    <source>
        <dbReference type="ARBA" id="ARBA00023242"/>
    </source>
</evidence>
<feature type="compositionally biased region" description="Acidic residues" evidence="10">
    <location>
        <begin position="310"/>
        <end position="322"/>
    </location>
</feature>
<evidence type="ECO:0000256" key="4">
    <source>
        <dbReference type="ARBA" id="ARBA00010218"/>
    </source>
</evidence>
<keyword evidence="7" id="KW-0963">Cytoplasm</keyword>
<dbReference type="PANTHER" id="PTHR31196">
    <property type="entry name" value="RNA POLYMERASE II NUCLEAR LOCALIZATION PROTEIN SLC7A6OS-RELATED"/>
    <property type="match status" value="1"/>
</dbReference>
<dbReference type="InterPro" id="IPR013883">
    <property type="entry name" value="TF_Iwr1_dom"/>
</dbReference>
<comment type="function">
    <text evidence="1">Directs RNA polymerase II nuclear import.</text>
</comment>
<dbReference type="GO" id="GO:0005634">
    <property type="term" value="C:nucleus"/>
    <property type="evidence" value="ECO:0007669"/>
    <property type="project" value="UniProtKB-SubCell"/>
</dbReference>
<evidence type="ECO:0000313" key="13">
    <source>
        <dbReference type="Proteomes" id="UP001150569"/>
    </source>
</evidence>
<dbReference type="PANTHER" id="PTHR31196:SF2">
    <property type="entry name" value="RNA POLYMERASE II NUCLEAR LOCALIZATION PROTEIN SLC7A6OS-RELATED"/>
    <property type="match status" value="1"/>
</dbReference>
<dbReference type="OrthoDB" id="6255506at2759"/>
<evidence type="ECO:0000256" key="2">
    <source>
        <dbReference type="ARBA" id="ARBA00004123"/>
    </source>
</evidence>
<evidence type="ECO:0000256" key="1">
    <source>
        <dbReference type="ARBA" id="ARBA00003202"/>
    </source>
</evidence>
<evidence type="ECO:0000256" key="7">
    <source>
        <dbReference type="ARBA" id="ARBA00022490"/>
    </source>
</evidence>
<keyword evidence="6" id="KW-0813">Transport</keyword>
<keyword evidence="8" id="KW-0653">Protein transport</keyword>
<dbReference type="Proteomes" id="UP001150569">
    <property type="component" value="Unassembled WGS sequence"/>
</dbReference>
<dbReference type="GO" id="GO:0005737">
    <property type="term" value="C:cytoplasm"/>
    <property type="evidence" value="ECO:0007669"/>
    <property type="project" value="UniProtKB-SubCell"/>
</dbReference>
<proteinExistence type="inferred from homology"/>
<sequence>MATLRTSTLTSMPETGNVTRPLTILRVKRKRTEEPYDGFVVEQPENLAEKKARQDPGQTIPRPLAKVFRFAETVDLNAFEISETAQSLQEKLARFAQRKKAVLDRLKPSLVEETQDKTESDLLDDKLADRRNQLAQEKAKASEHARFRVMNLNRAALPADLESGSPTSDAEPLGPETQRLFDLFDAVKEDVRDTSSRNFKPAKAGASDITCNLVPMMEEYLTVEKNDKDYVYDVYFVDDLQDGERTLVGTQYASLLWTADDENYHQEADTSDEESDHDDQDSNAEDFYANDYPDEEDWSDEAGGFHSEGDVSDEYDDDSWEL</sequence>
<evidence type="ECO:0000256" key="8">
    <source>
        <dbReference type="ARBA" id="ARBA00022927"/>
    </source>
</evidence>
<accession>A0A9W8DUE3</accession>
<feature type="domain" description="Transcription factor Iwr1" evidence="11">
    <location>
        <begin position="228"/>
        <end position="296"/>
    </location>
</feature>
<evidence type="ECO:0000259" key="11">
    <source>
        <dbReference type="Pfam" id="PF08574"/>
    </source>
</evidence>
<evidence type="ECO:0000313" key="12">
    <source>
        <dbReference type="EMBL" id="KAJ1923729.1"/>
    </source>
</evidence>
<dbReference type="InterPro" id="IPR040218">
    <property type="entry name" value="SLC7A6OS"/>
</dbReference>
<comment type="similarity">
    <text evidence="4">Belongs to the IWR1/SLC7A6OS family.</text>
</comment>
<feature type="region of interest" description="Disordered" evidence="10">
    <location>
        <begin position="266"/>
        <end position="322"/>
    </location>
</feature>
<dbReference type="GO" id="GO:0032502">
    <property type="term" value="P:developmental process"/>
    <property type="evidence" value="ECO:0007669"/>
    <property type="project" value="TreeGrafter"/>
</dbReference>
<keyword evidence="9" id="KW-0539">Nucleus</keyword>
<comment type="subcellular location">
    <subcellularLocation>
        <location evidence="3">Cytoplasm</location>
    </subcellularLocation>
    <subcellularLocation>
        <location evidence="2">Nucleus</location>
    </subcellularLocation>
</comment>
<keyword evidence="13" id="KW-1185">Reference proteome</keyword>
<name>A0A9W8DUE3_9FUNG</name>
<dbReference type="EMBL" id="JANBPT010000315">
    <property type="protein sequence ID" value="KAJ1923729.1"/>
    <property type="molecule type" value="Genomic_DNA"/>
</dbReference>
<evidence type="ECO:0000256" key="10">
    <source>
        <dbReference type="SAM" id="MobiDB-lite"/>
    </source>
</evidence>
<protein>
    <recommendedName>
        <fullName evidence="5">Probable RNA polymerase II nuclear localization protein SLC7A6OS</fullName>
    </recommendedName>
</protein>
<dbReference type="AlphaFoldDB" id="A0A9W8DUE3"/>
<evidence type="ECO:0000256" key="3">
    <source>
        <dbReference type="ARBA" id="ARBA00004496"/>
    </source>
</evidence>
<dbReference type="GO" id="GO:0015031">
    <property type="term" value="P:protein transport"/>
    <property type="evidence" value="ECO:0007669"/>
    <property type="project" value="UniProtKB-KW"/>
</dbReference>
<comment type="caution">
    <text evidence="12">The sequence shown here is derived from an EMBL/GenBank/DDBJ whole genome shotgun (WGS) entry which is preliminary data.</text>
</comment>
<reference evidence="12" key="1">
    <citation type="submission" date="2022-07" db="EMBL/GenBank/DDBJ databases">
        <title>Phylogenomic reconstructions and comparative analyses of Kickxellomycotina fungi.</title>
        <authorList>
            <person name="Reynolds N.K."/>
            <person name="Stajich J.E."/>
            <person name="Barry K."/>
            <person name="Grigoriev I.V."/>
            <person name="Crous P."/>
            <person name="Smith M.E."/>
        </authorList>
    </citation>
    <scope>NUCLEOTIDE SEQUENCE</scope>
    <source>
        <strain evidence="12">RSA 861</strain>
    </source>
</reference>
<dbReference type="Pfam" id="PF08574">
    <property type="entry name" value="Iwr1"/>
    <property type="match status" value="1"/>
</dbReference>